<organism evidence="2 3">
    <name type="scientific">Heterodera trifolii</name>
    <dbReference type="NCBI Taxonomy" id="157864"/>
    <lineage>
        <taxon>Eukaryota</taxon>
        <taxon>Metazoa</taxon>
        <taxon>Ecdysozoa</taxon>
        <taxon>Nematoda</taxon>
        <taxon>Chromadorea</taxon>
        <taxon>Rhabditida</taxon>
        <taxon>Tylenchina</taxon>
        <taxon>Tylenchomorpha</taxon>
        <taxon>Tylenchoidea</taxon>
        <taxon>Heteroderidae</taxon>
        <taxon>Heteroderinae</taxon>
        <taxon>Heterodera</taxon>
    </lineage>
</organism>
<evidence type="ECO:0000256" key="1">
    <source>
        <dbReference type="SAM" id="MobiDB-lite"/>
    </source>
</evidence>
<feature type="compositionally biased region" description="Low complexity" evidence="1">
    <location>
        <begin position="13"/>
        <end position="31"/>
    </location>
</feature>
<dbReference type="Proteomes" id="UP001620626">
    <property type="component" value="Unassembled WGS sequence"/>
</dbReference>
<dbReference type="AlphaFoldDB" id="A0ABD2LHE4"/>
<dbReference type="EMBL" id="JBICBT010000413">
    <property type="protein sequence ID" value="KAL3114614.1"/>
    <property type="molecule type" value="Genomic_DNA"/>
</dbReference>
<feature type="compositionally biased region" description="Basic residues" evidence="1">
    <location>
        <begin position="111"/>
        <end position="127"/>
    </location>
</feature>
<comment type="caution">
    <text evidence="2">The sequence shown here is derived from an EMBL/GenBank/DDBJ whole genome shotgun (WGS) entry which is preliminary data.</text>
</comment>
<feature type="compositionally biased region" description="Basic and acidic residues" evidence="1">
    <location>
        <begin position="1"/>
        <end position="12"/>
    </location>
</feature>
<gene>
    <name evidence="2" type="ORF">niasHT_014421</name>
</gene>
<feature type="region of interest" description="Disordered" evidence="1">
    <location>
        <begin position="1"/>
        <end position="35"/>
    </location>
</feature>
<reference evidence="2 3" key="1">
    <citation type="submission" date="2024-10" db="EMBL/GenBank/DDBJ databases">
        <authorList>
            <person name="Kim D."/>
        </authorList>
    </citation>
    <scope>NUCLEOTIDE SEQUENCE [LARGE SCALE GENOMIC DNA]</scope>
    <source>
        <strain evidence="2">BH-2024</strain>
    </source>
</reference>
<protein>
    <submittedName>
        <fullName evidence="2">Uncharacterized protein</fullName>
    </submittedName>
</protein>
<keyword evidence="3" id="KW-1185">Reference proteome</keyword>
<evidence type="ECO:0000313" key="2">
    <source>
        <dbReference type="EMBL" id="KAL3114614.1"/>
    </source>
</evidence>
<feature type="region of interest" description="Disordered" evidence="1">
    <location>
        <begin position="96"/>
        <end position="137"/>
    </location>
</feature>
<evidence type="ECO:0000313" key="3">
    <source>
        <dbReference type="Proteomes" id="UP001620626"/>
    </source>
</evidence>
<name>A0ABD2LHE4_9BILA</name>
<accession>A0ABD2LHE4</accession>
<sequence length="154" mass="17166">MGGGTERREGWRRCPSIRPNPPRSISRPFRPTAARRPKGGEFVVEGVVENGFLARDLLVRIGWLCGELNLNHRRHHNTHRPRPSLMMGCRRVCTPSAAAAAADDDGDGAGRRRRRRRGSGERKRRTGRGGGGRSNLRTDGQCEEFVVLLPLLSH</sequence>
<proteinExistence type="predicted"/>